<dbReference type="InterPro" id="IPR006145">
    <property type="entry name" value="PsdUridine_synth_RsuA/RluA"/>
</dbReference>
<evidence type="ECO:0000259" key="1">
    <source>
        <dbReference type="Pfam" id="PF00849"/>
    </source>
</evidence>
<sequence length="308" mass="34654">MVSGIWCLSGFKPPTSNGVGPSCVGLPAGPWPSLIDFLVERFPNVARHTWLARLARGDVINEHGSTITPEQACQPPYPAHTRLYYYREVPNESPIPFEEVVLYQDDHLLVVDKPHFLPVVPSGGYLSETVLVRLKNKLGLNDLVPIHRIDRDTAGLVLFSKQPSSRAAYSALFSQHQVHKTYHAIAPWRADVPMPQTRHSRIKEAGHFMLQHEVPGVPNALTHIEVLQVQGDLARYALRPVTGQRHQLRVHMLALGLPILHDGLYPELTPEGQVDHKHPLQLLAKELVFTDPISQTRHHLVSQRQLMF</sequence>
<dbReference type="PANTHER" id="PTHR21600">
    <property type="entry name" value="MITOCHONDRIAL RNA PSEUDOURIDINE SYNTHASE"/>
    <property type="match status" value="1"/>
</dbReference>
<dbReference type="InterPro" id="IPR020103">
    <property type="entry name" value="PsdUridine_synth_cat_dom_sf"/>
</dbReference>
<keyword evidence="3" id="KW-1185">Reference proteome</keyword>
<dbReference type="STRING" id="28066.RF819_17955"/>
<protein>
    <submittedName>
        <fullName evidence="2">Pseudouridine synthase</fullName>
    </submittedName>
</protein>
<dbReference type="PROSITE" id="PS01129">
    <property type="entry name" value="PSI_RLU"/>
    <property type="match status" value="1"/>
</dbReference>
<organism evidence="2 3">
    <name type="scientific">Rhodoferax fermentans</name>
    <dbReference type="NCBI Taxonomy" id="28066"/>
    <lineage>
        <taxon>Bacteria</taxon>
        <taxon>Pseudomonadati</taxon>
        <taxon>Pseudomonadota</taxon>
        <taxon>Betaproteobacteria</taxon>
        <taxon>Burkholderiales</taxon>
        <taxon>Comamonadaceae</taxon>
        <taxon>Rhodoferax</taxon>
    </lineage>
</organism>
<dbReference type="GO" id="GO:0000455">
    <property type="term" value="P:enzyme-directed rRNA pseudouridine synthesis"/>
    <property type="evidence" value="ECO:0007669"/>
    <property type="project" value="TreeGrafter"/>
</dbReference>
<dbReference type="GO" id="GO:0009982">
    <property type="term" value="F:pseudouridine synthase activity"/>
    <property type="evidence" value="ECO:0007669"/>
    <property type="project" value="InterPro"/>
</dbReference>
<reference evidence="2 3" key="1">
    <citation type="submission" date="2017-01" db="EMBL/GenBank/DDBJ databases">
        <title>Genome sequencing of Rhodoferax fermentans JCM 7819.</title>
        <authorList>
            <person name="Kim Y.J."/>
            <person name="Farh M.E.-A."/>
            <person name="Yang D.-C."/>
        </authorList>
    </citation>
    <scope>NUCLEOTIDE SEQUENCE [LARGE SCALE GENOMIC DNA]</scope>
    <source>
        <strain evidence="2 3">JCM 7819</strain>
    </source>
</reference>
<accession>A0A1T1AW73</accession>
<dbReference type="AlphaFoldDB" id="A0A1T1AW73"/>
<dbReference type="InterPro" id="IPR006224">
    <property type="entry name" value="PsdUridine_synth_RluA-like_CS"/>
</dbReference>
<feature type="domain" description="Pseudouridine synthase RsuA/RluA-like" evidence="1">
    <location>
        <begin position="107"/>
        <end position="253"/>
    </location>
</feature>
<evidence type="ECO:0000313" key="2">
    <source>
        <dbReference type="EMBL" id="OOV08340.1"/>
    </source>
</evidence>
<evidence type="ECO:0000313" key="3">
    <source>
        <dbReference type="Proteomes" id="UP000190750"/>
    </source>
</evidence>
<dbReference type="GO" id="GO:0003723">
    <property type="term" value="F:RNA binding"/>
    <property type="evidence" value="ECO:0007669"/>
    <property type="project" value="InterPro"/>
</dbReference>
<dbReference type="Proteomes" id="UP000190750">
    <property type="component" value="Unassembled WGS sequence"/>
</dbReference>
<dbReference type="OrthoDB" id="9785808at2"/>
<proteinExistence type="predicted"/>
<dbReference type="SUPFAM" id="SSF55120">
    <property type="entry name" value="Pseudouridine synthase"/>
    <property type="match status" value="1"/>
</dbReference>
<dbReference type="EMBL" id="MTJN01000002">
    <property type="protein sequence ID" value="OOV08340.1"/>
    <property type="molecule type" value="Genomic_DNA"/>
</dbReference>
<name>A0A1T1AW73_RHOFE</name>
<gene>
    <name evidence="2" type="ORF">RF819_17955</name>
</gene>
<dbReference type="Pfam" id="PF00849">
    <property type="entry name" value="PseudoU_synth_2"/>
    <property type="match status" value="1"/>
</dbReference>
<dbReference type="Gene3D" id="3.30.2350.10">
    <property type="entry name" value="Pseudouridine synthase"/>
    <property type="match status" value="1"/>
</dbReference>
<comment type="caution">
    <text evidence="2">The sequence shown here is derived from an EMBL/GenBank/DDBJ whole genome shotgun (WGS) entry which is preliminary data.</text>
</comment>
<dbReference type="GO" id="GO:0140098">
    <property type="term" value="F:catalytic activity, acting on RNA"/>
    <property type="evidence" value="ECO:0007669"/>
    <property type="project" value="UniProtKB-ARBA"/>
</dbReference>
<dbReference type="InterPro" id="IPR050188">
    <property type="entry name" value="RluA_PseudoU_synthase"/>
</dbReference>
<dbReference type="PANTHER" id="PTHR21600:SF84">
    <property type="entry name" value="PSEUDOURIDINE SYNTHASE RSUA_RLUA-LIKE DOMAIN-CONTAINING PROTEIN"/>
    <property type="match status" value="1"/>
</dbReference>